<dbReference type="AlphaFoldDB" id="A0A149U941"/>
<feature type="non-terminal residue" evidence="2">
    <location>
        <position position="1"/>
    </location>
</feature>
<evidence type="ECO:0000313" key="3">
    <source>
        <dbReference type="Proteomes" id="UP000075360"/>
    </source>
</evidence>
<dbReference type="OrthoDB" id="9770470at2"/>
<dbReference type="GO" id="GO:0005737">
    <property type="term" value="C:cytoplasm"/>
    <property type="evidence" value="ECO:0007669"/>
    <property type="project" value="TreeGrafter"/>
</dbReference>
<dbReference type="Proteomes" id="UP000075360">
    <property type="component" value="Unassembled WGS sequence"/>
</dbReference>
<protein>
    <recommendedName>
        <fullName evidence="1">AMP-dependent synthetase/ligase domain-containing protein</fullName>
    </recommendedName>
</protein>
<dbReference type="InterPro" id="IPR000873">
    <property type="entry name" value="AMP-dep_synth/lig_dom"/>
</dbReference>
<dbReference type="EMBL" id="LHZU01000003">
    <property type="protein sequence ID" value="KXV62801.1"/>
    <property type="molecule type" value="Genomic_DNA"/>
</dbReference>
<dbReference type="GO" id="GO:0043041">
    <property type="term" value="P:amino acid activation for nonribosomal peptide biosynthetic process"/>
    <property type="evidence" value="ECO:0007669"/>
    <property type="project" value="TreeGrafter"/>
</dbReference>
<dbReference type="GO" id="GO:0031177">
    <property type="term" value="F:phosphopantetheine binding"/>
    <property type="evidence" value="ECO:0007669"/>
    <property type="project" value="TreeGrafter"/>
</dbReference>
<reference evidence="2 3" key="1">
    <citation type="submission" date="2015-06" db="EMBL/GenBank/DDBJ databases">
        <title>Improved classification and identification of acetic acid bacteria using matrix-assisted laser desorption/ionization time-of-flight mass spectrometry; Gluconobacter nephelii and Gluconobacter uchimurae are later heterotypic synonyms of Gluconobacter japonicus and Gluconobacter oxydans, respectively.</title>
        <authorList>
            <person name="Li L."/>
            <person name="Cleenwerck I."/>
            <person name="De Vuyst L."/>
            <person name="Vandamme P."/>
        </authorList>
    </citation>
    <scope>NUCLEOTIDE SEQUENCE [LARGE SCALE GENOMIC DNA]</scope>
    <source>
        <strain evidence="2 3">LMG 23690</strain>
    </source>
</reference>
<comment type="caution">
    <text evidence="2">The sequence shown here is derived from an EMBL/GenBank/DDBJ whole genome shotgun (WGS) entry which is preliminary data.</text>
</comment>
<evidence type="ECO:0000313" key="2">
    <source>
        <dbReference type="EMBL" id="KXV62801.1"/>
    </source>
</evidence>
<feature type="non-terminal residue" evidence="2">
    <location>
        <position position="176"/>
    </location>
</feature>
<organism evidence="2 3">
    <name type="scientific">Acetobacter senegalensis</name>
    <dbReference type="NCBI Taxonomy" id="446692"/>
    <lineage>
        <taxon>Bacteria</taxon>
        <taxon>Pseudomonadati</taxon>
        <taxon>Pseudomonadota</taxon>
        <taxon>Alphaproteobacteria</taxon>
        <taxon>Acetobacterales</taxon>
        <taxon>Acetobacteraceae</taxon>
        <taxon>Acetobacter</taxon>
    </lineage>
</organism>
<dbReference type="PANTHER" id="PTHR45527:SF1">
    <property type="entry name" value="FATTY ACID SYNTHASE"/>
    <property type="match status" value="1"/>
</dbReference>
<proteinExistence type="predicted"/>
<name>A0A149U941_9PROT</name>
<dbReference type="GO" id="GO:0044550">
    <property type="term" value="P:secondary metabolite biosynthetic process"/>
    <property type="evidence" value="ECO:0007669"/>
    <property type="project" value="TreeGrafter"/>
</dbReference>
<accession>A0A149U941</accession>
<dbReference type="Pfam" id="PF00501">
    <property type="entry name" value="AMP-binding"/>
    <property type="match status" value="1"/>
</dbReference>
<dbReference type="Gene3D" id="3.40.50.980">
    <property type="match status" value="2"/>
</dbReference>
<dbReference type="SUPFAM" id="SSF56801">
    <property type="entry name" value="Acetyl-CoA synthetase-like"/>
    <property type="match status" value="1"/>
</dbReference>
<sequence>ASGDVDSQRLADITLSPDVPVQTPVVYPFEAVTSRIAAQAAARPEATAVTCEGSSLTYGALDAWSSQVGRRLLGMGIVPDERVGLCVERSTGLIAGLLGILRAGGAYVPLDPAYPRERLADMITDSGMSRVVVDDATLDSLGDLLDGLEIVRLSDVASEDASPLVTPVHPDQLAYV</sequence>
<gene>
    <name evidence="2" type="ORF">AD948_00015</name>
</gene>
<dbReference type="RefSeq" id="WP_156478849.1">
    <property type="nucleotide sequence ID" value="NZ_LHZU01000003.1"/>
</dbReference>
<feature type="domain" description="AMP-dependent synthetase/ligase" evidence="1">
    <location>
        <begin position="37"/>
        <end position="175"/>
    </location>
</feature>
<dbReference type="PANTHER" id="PTHR45527">
    <property type="entry name" value="NONRIBOSOMAL PEPTIDE SYNTHETASE"/>
    <property type="match status" value="1"/>
</dbReference>
<evidence type="ECO:0000259" key="1">
    <source>
        <dbReference type="Pfam" id="PF00501"/>
    </source>
</evidence>